<dbReference type="GO" id="GO:0008305">
    <property type="term" value="C:integrin complex"/>
    <property type="evidence" value="ECO:0007669"/>
    <property type="project" value="TreeGrafter"/>
</dbReference>
<reference evidence="1" key="1">
    <citation type="submission" date="2025-08" db="UniProtKB">
        <authorList>
            <consortium name="Ensembl"/>
        </authorList>
    </citation>
    <scope>IDENTIFICATION</scope>
</reference>
<proteinExistence type="predicted"/>
<dbReference type="Proteomes" id="UP000694551">
    <property type="component" value="Unplaced"/>
</dbReference>
<organism evidence="1 2">
    <name type="scientific">Strix occidentalis caurina</name>
    <name type="common">northern spotted owl</name>
    <dbReference type="NCBI Taxonomy" id="311401"/>
    <lineage>
        <taxon>Eukaryota</taxon>
        <taxon>Metazoa</taxon>
        <taxon>Chordata</taxon>
        <taxon>Craniata</taxon>
        <taxon>Vertebrata</taxon>
        <taxon>Euteleostomi</taxon>
        <taxon>Archelosauria</taxon>
        <taxon>Archosauria</taxon>
        <taxon>Dinosauria</taxon>
        <taxon>Saurischia</taxon>
        <taxon>Theropoda</taxon>
        <taxon>Coelurosauria</taxon>
        <taxon>Aves</taxon>
        <taxon>Neognathae</taxon>
        <taxon>Neoaves</taxon>
        <taxon>Telluraves</taxon>
        <taxon>Strigiformes</taxon>
        <taxon>Strigidae</taxon>
        <taxon>Strix</taxon>
    </lineage>
</organism>
<evidence type="ECO:0000313" key="2">
    <source>
        <dbReference type="Proteomes" id="UP000694551"/>
    </source>
</evidence>
<dbReference type="PANTHER" id="PTHR23220">
    <property type="entry name" value="INTEGRIN ALPHA"/>
    <property type="match status" value="1"/>
</dbReference>
<dbReference type="InterPro" id="IPR013519">
    <property type="entry name" value="Int_alpha_beta-p"/>
</dbReference>
<dbReference type="Gene3D" id="2.130.10.130">
    <property type="entry name" value="Integrin alpha, N-terminal"/>
    <property type="match status" value="1"/>
</dbReference>
<evidence type="ECO:0000313" key="1">
    <source>
        <dbReference type="Ensembl" id="ENSSOCP00000019479.1"/>
    </source>
</evidence>
<dbReference type="GO" id="GO:0007160">
    <property type="term" value="P:cell-matrix adhesion"/>
    <property type="evidence" value="ECO:0007669"/>
    <property type="project" value="TreeGrafter"/>
</dbReference>
<dbReference type="Ensembl" id="ENSSOCT00000019973.1">
    <property type="protein sequence ID" value="ENSSOCP00000019479.1"/>
    <property type="gene ID" value="ENSSOCG00000014579.1"/>
</dbReference>
<dbReference type="GO" id="GO:0007229">
    <property type="term" value="P:integrin-mediated signaling pathway"/>
    <property type="evidence" value="ECO:0007669"/>
    <property type="project" value="TreeGrafter"/>
</dbReference>
<sequence>RPTGPSRALPCPGIRGPGGRAPFRCTPMGADGCLLTARPYNLDTQHPLIFRGGNGTLFGYSVLLHGHGEERWLVAGAPRASWPANSSVANPGAIFRCRIGRNPRGRCEQLQLGESAAGCGGEVSGVPPPGAGTARARLP</sequence>
<reference evidence="1" key="2">
    <citation type="submission" date="2025-09" db="UniProtKB">
        <authorList>
            <consortium name="Ensembl"/>
        </authorList>
    </citation>
    <scope>IDENTIFICATION</scope>
</reference>
<dbReference type="GO" id="GO:0033627">
    <property type="term" value="P:cell adhesion mediated by integrin"/>
    <property type="evidence" value="ECO:0007669"/>
    <property type="project" value="TreeGrafter"/>
</dbReference>
<dbReference type="SUPFAM" id="SSF69318">
    <property type="entry name" value="Integrin alpha N-terminal domain"/>
    <property type="match status" value="1"/>
</dbReference>
<dbReference type="GO" id="GO:0005178">
    <property type="term" value="F:integrin binding"/>
    <property type="evidence" value="ECO:0007669"/>
    <property type="project" value="TreeGrafter"/>
</dbReference>
<dbReference type="GO" id="GO:0009897">
    <property type="term" value="C:external side of plasma membrane"/>
    <property type="evidence" value="ECO:0007669"/>
    <property type="project" value="TreeGrafter"/>
</dbReference>
<accession>A0A8D0FV30</accession>
<dbReference type="SMART" id="SM00191">
    <property type="entry name" value="Int_alpha"/>
    <property type="match status" value="1"/>
</dbReference>
<dbReference type="PANTHER" id="PTHR23220:SF78">
    <property type="entry name" value="INTEGRIN ALPHA-4"/>
    <property type="match status" value="1"/>
</dbReference>
<dbReference type="InterPro" id="IPR028994">
    <property type="entry name" value="Integrin_alpha_N"/>
</dbReference>
<protein>
    <submittedName>
        <fullName evidence="1">Uncharacterized protein</fullName>
    </submittedName>
</protein>
<dbReference type="GO" id="GO:0098609">
    <property type="term" value="P:cell-cell adhesion"/>
    <property type="evidence" value="ECO:0007669"/>
    <property type="project" value="TreeGrafter"/>
</dbReference>
<dbReference type="AlphaFoldDB" id="A0A8D0FV30"/>
<keyword evidence="2" id="KW-1185">Reference proteome</keyword>
<name>A0A8D0FV30_STROC</name>